<evidence type="ECO:0000256" key="1">
    <source>
        <dbReference type="ARBA" id="ARBA00022553"/>
    </source>
</evidence>
<dbReference type="GO" id="GO:0006355">
    <property type="term" value="P:regulation of DNA-templated transcription"/>
    <property type="evidence" value="ECO:0007669"/>
    <property type="project" value="InterPro"/>
</dbReference>
<reference evidence="10 11" key="1">
    <citation type="submission" date="2006-02" db="EMBL/GenBank/DDBJ databases">
        <authorList>
            <person name="Pinhassi J."/>
            <person name="Pedros-Alio C."/>
            <person name="Ferriera S."/>
            <person name="Johnson J."/>
            <person name="Kravitz S."/>
            <person name="Halpern A."/>
            <person name="Remington K."/>
            <person name="Beeson K."/>
            <person name="Tran B."/>
            <person name="Rogers Y.-H."/>
            <person name="Friedman R."/>
            <person name="Venter J.C."/>
        </authorList>
    </citation>
    <scope>NUCLEOTIDE SEQUENCE [LARGE SCALE GENOMIC DNA]</scope>
    <source>
        <strain evidence="10 11">MED297</strain>
    </source>
</reference>
<evidence type="ECO:0000256" key="7">
    <source>
        <dbReference type="PROSITE-ProRule" id="PRU01091"/>
    </source>
</evidence>
<dbReference type="Pfam" id="PF00072">
    <property type="entry name" value="Response_reg"/>
    <property type="match status" value="1"/>
</dbReference>
<evidence type="ECO:0000259" key="9">
    <source>
        <dbReference type="PROSITE" id="PS51755"/>
    </source>
</evidence>
<protein>
    <submittedName>
        <fullName evidence="10">DNA-binding response regulator</fullName>
    </submittedName>
</protein>
<feature type="DNA-binding region" description="OmpR/PhoB-type" evidence="7">
    <location>
        <begin position="124"/>
        <end position="219"/>
    </location>
</feature>
<evidence type="ECO:0000256" key="5">
    <source>
        <dbReference type="ARBA" id="ARBA00023163"/>
    </source>
</evidence>
<dbReference type="AlphaFoldDB" id="A4BGK9"/>
<evidence type="ECO:0000256" key="4">
    <source>
        <dbReference type="ARBA" id="ARBA00023125"/>
    </source>
</evidence>
<evidence type="ECO:0000313" key="10">
    <source>
        <dbReference type="EMBL" id="EAR08815.1"/>
    </source>
</evidence>
<dbReference type="InterPro" id="IPR016032">
    <property type="entry name" value="Sig_transdc_resp-reg_C-effctor"/>
</dbReference>
<feature type="domain" description="Response regulatory" evidence="8">
    <location>
        <begin position="2"/>
        <end position="116"/>
    </location>
</feature>
<keyword evidence="1 6" id="KW-0597">Phosphoprotein</keyword>
<keyword evidence="3" id="KW-0805">Transcription regulation</keyword>
<dbReference type="EMBL" id="AAOE01000016">
    <property type="protein sequence ID" value="EAR08815.1"/>
    <property type="molecule type" value="Genomic_DNA"/>
</dbReference>
<organism evidence="10 11">
    <name type="scientific">Reinekea blandensis MED297</name>
    <dbReference type="NCBI Taxonomy" id="314283"/>
    <lineage>
        <taxon>Bacteria</taxon>
        <taxon>Pseudomonadati</taxon>
        <taxon>Pseudomonadota</taxon>
        <taxon>Gammaproteobacteria</taxon>
        <taxon>Oceanospirillales</taxon>
        <taxon>Saccharospirillaceae</taxon>
        <taxon>Reinekea</taxon>
    </lineage>
</organism>
<keyword evidence="2" id="KW-0902">Two-component regulatory system</keyword>
<dbReference type="InterPro" id="IPR036388">
    <property type="entry name" value="WH-like_DNA-bd_sf"/>
</dbReference>
<sequence length="223" mass="25081">MRVLLVEDDTELIARLQARIKQHGYALEVATNGVDGEFSGMELSLDLIILDLGLPGKNGLDVLRHWRASGVETPVLVLTARDAWHERVDGLKAGADDYLGKPFHEEELLARMDALARRRYGVSTDVITSGALTLNSDSQTVTDALGHQHQLTGVEFRLLRYFMMNPDVILSKTRLSEHVYEEDMLRDSNVIEVYINRLRQRFGKSTIVTKRGQGYLFQSGSQP</sequence>
<dbReference type="Pfam" id="PF00486">
    <property type="entry name" value="Trans_reg_C"/>
    <property type="match status" value="1"/>
</dbReference>
<dbReference type="GO" id="GO:0000156">
    <property type="term" value="F:phosphorelay response regulator activity"/>
    <property type="evidence" value="ECO:0007669"/>
    <property type="project" value="TreeGrafter"/>
</dbReference>
<evidence type="ECO:0000256" key="3">
    <source>
        <dbReference type="ARBA" id="ARBA00023015"/>
    </source>
</evidence>
<proteinExistence type="predicted"/>
<dbReference type="Gene3D" id="1.10.10.10">
    <property type="entry name" value="Winged helix-like DNA-binding domain superfamily/Winged helix DNA-binding domain"/>
    <property type="match status" value="1"/>
</dbReference>
<evidence type="ECO:0000313" key="11">
    <source>
        <dbReference type="Proteomes" id="UP000005953"/>
    </source>
</evidence>
<dbReference type="PROSITE" id="PS50110">
    <property type="entry name" value="RESPONSE_REGULATORY"/>
    <property type="match status" value="1"/>
</dbReference>
<dbReference type="Gene3D" id="3.40.50.2300">
    <property type="match status" value="1"/>
</dbReference>
<evidence type="ECO:0000259" key="8">
    <source>
        <dbReference type="PROSITE" id="PS50110"/>
    </source>
</evidence>
<evidence type="ECO:0000256" key="6">
    <source>
        <dbReference type="PROSITE-ProRule" id="PRU00169"/>
    </source>
</evidence>
<dbReference type="SUPFAM" id="SSF46894">
    <property type="entry name" value="C-terminal effector domain of the bipartite response regulators"/>
    <property type="match status" value="1"/>
</dbReference>
<dbReference type="STRING" id="314283.MED297_09126"/>
<dbReference type="InterPro" id="IPR001867">
    <property type="entry name" value="OmpR/PhoB-type_DNA-bd"/>
</dbReference>
<dbReference type="GO" id="GO:0032993">
    <property type="term" value="C:protein-DNA complex"/>
    <property type="evidence" value="ECO:0007669"/>
    <property type="project" value="TreeGrafter"/>
</dbReference>
<dbReference type="FunFam" id="3.40.50.2300:FF:000002">
    <property type="entry name" value="DNA-binding response regulator PhoP"/>
    <property type="match status" value="1"/>
</dbReference>
<dbReference type="Proteomes" id="UP000005953">
    <property type="component" value="Unassembled WGS sequence"/>
</dbReference>
<dbReference type="InterPro" id="IPR011006">
    <property type="entry name" value="CheY-like_superfamily"/>
</dbReference>
<dbReference type="InterPro" id="IPR039420">
    <property type="entry name" value="WalR-like"/>
</dbReference>
<dbReference type="SMART" id="SM00862">
    <property type="entry name" value="Trans_reg_C"/>
    <property type="match status" value="1"/>
</dbReference>
<evidence type="ECO:0000256" key="2">
    <source>
        <dbReference type="ARBA" id="ARBA00023012"/>
    </source>
</evidence>
<dbReference type="SUPFAM" id="SSF52172">
    <property type="entry name" value="CheY-like"/>
    <property type="match status" value="1"/>
</dbReference>
<dbReference type="GO" id="GO:0005829">
    <property type="term" value="C:cytosol"/>
    <property type="evidence" value="ECO:0007669"/>
    <property type="project" value="TreeGrafter"/>
</dbReference>
<dbReference type="PANTHER" id="PTHR48111:SF37">
    <property type="entry name" value="RESPONSE REGULATOR PROTEIN CARR"/>
    <property type="match status" value="1"/>
</dbReference>
<name>A4BGK9_9GAMM</name>
<dbReference type="OrthoDB" id="9802426at2"/>
<gene>
    <name evidence="10" type="ORF">MED297_09126</name>
</gene>
<dbReference type="CDD" id="cd00383">
    <property type="entry name" value="trans_reg_C"/>
    <property type="match status" value="1"/>
</dbReference>
<dbReference type="PROSITE" id="PS51755">
    <property type="entry name" value="OMPR_PHOB"/>
    <property type="match status" value="1"/>
</dbReference>
<feature type="domain" description="OmpR/PhoB-type" evidence="9">
    <location>
        <begin position="124"/>
        <end position="219"/>
    </location>
</feature>
<dbReference type="RefSeq" id="WP_008046064.1">
    <property type="nucleotide sequence ID" value="NZ_CH724152.1"/>
</dbReference>
<dbReference type="GO" id="GO:0000976">
    <property type="term" value="F:transcription cis-regulatory region binding"/>
    <property type="evidence" value="ECO:0007669"/>
    <property type="project" value="TreeGrafter"/>
</dbReference>
<accession>A4BGK9</accession>
<feature type="modified residue" description="4-aspartylphosphate" evidence="6">
    <location>
        <position position="51"/>
    </location>
</feature>
<dbReference type="SMART" id="SM00448">
    <property type="entry name" value="REC"/>
    <property type="match status" value="1"/>
</dbReference>
<dbReference type="Gene3D" id="6.10.250.690">
    <property type="match status" value="1"/>
</dbReference>
<dbReference type="InterPro" id="IPR001789">
    <property type="entry name" value="Sig_transdc_resp-reg_receiver"/>
</dbReference>
<dbReference type="PANTHER" id="PTHR48111">
    <property type="entry name" value="REGULATOR OF RPOS"/>
    <property type="match status" value="1"/>
</dbReference>
<keyword evidence="11" id="KW-1185">Reference proteome</keyword>
<keyword evidence="4 7" id="KW-0238">DNA-binding</keyword>
<comment type="caution">
    <text evidence="10">The sequence shown here is derived from an EMBL/GenBank/DDBJ whole genome shotgun (WGS) entry which is preliminary data.</text>
</comment>
<keyword evidence="5" id="KW-0804">Transcription</keyword>
<dbReference type="HOGENOM" id="CLU_000445_30_1_6"/>